<dbReference type="Proteomes" id="UP000008237">
    <property type="component" value="Unassembled WGS sequence"/>
</dbReference>
<evidence type="ECO:0000256" key="7">
    <source>
        <dbReference type="ARBA" id="ARBA00023242"/>
    </source>
</evidence>
<evidence type="ECO:0000256" key="4">
    <source>
        <dbReference type="ARBA" id="ARBA00022729"/>
    </source>
</evidence>
<proteinExistence type="inferred from homology"/>
<evidence type="ECO:0000313" key="10">
    <source>
        <dbReference type="Proteomes" id="UP000008237"/>
    </source>
</evidence>
<feature type="transmembrane region" description="Helical" evidence="8">
    <location>
        <begin position="107"/>
        <end position="129"/>
    </location>
</feature>
<dbReference type="GO" id="GO:0005637">
    <property type="term" value="C:nuclear inner membrane"/>
    <property type="evidence" value="ECO:0007669"/>
    <property type="project" value="UniProtKB-SubCell"/>
</dbReference>
<evidence type="ECO:0000256" key="5">
    <source>
        <dbReference type="ARBA" id="ARBA00022989"/>
    </source>
</evidence>
<keyword evidence="7" id="KW-0539">Nucleus</keyword>
<keyword evidence="5 8" id="KW-1133">Transmembrane helix</keyword>
<evidence type="ECO:0000256" key="3">
    <source>
        <dbReference type="ARBA" id="ARBA00022692"/>
    </source>
</evidence>
<dbReference type="AlphaFoldDB" id="E2BE72"/>
<keyword evidence="10" id="KW-1185">Reference proteome</keyword>
<reference evidence="9 10" key="1">
    <citation type="journal article" date="2010" name="Science">
        <title>Genomic comparison of the ants Camponotus floridanus and Harpegnathos saltator.</title>
        <authorList>
            <person name="Bonasio R."/>
            <person name="Zhang G."/>
            <person name="Ye C."/>
            <person name="Mutti N.S."/>
            <person name="Fang X."/>
            <person name="Qin N."/>
            <person name="Donahue G."/>
            <person name="Yang P."/>
            <person name="Li Q."/>
            <person name="Li C."/>
            <person name="Zhang P."/>
            <person name="Huang Z."/>
            <person name="Berger S.L."/>
            <person name="Reinberg D."/>
            <person name="Wang J."/>
            <person name="Liebig J."/>
        </authorList>
    </citation>
    <scope>NUCLEOTIDE SEQUENCE [LARGE SCALE GENOMIC DNA]</scope>
    <source>
        <strain evidence="9 10">R22 G/1</strain>
    </source>
</reference>
<dbReference type="InParanoid" id="E2BE72"/>
<feature type="non-terminal residue" evidence="9">
    <location>
        <position position="205"/>
    </location>
</feature>
<feature type="transmembrane region" description="Helical" evidence="8">
    <location>
        <begin position="169"/>
        <end position="188"/>
    </location>
</feature>
<dbReference type="PANTHER" id="PTHR13598">
    <property type="entry name" value="AT07567P-RELATED"/>
    <property type="match status" value="1"/>
</dbReference>
<evidence type="ECO:0000256" key="6">
    <source>
        <dbReference type="ARBA" id="ARBA00023136"/>
    </source>
</evidence>
<dbReference type="InterPro" id="IPR019358">
    <property type="entry name" value="NEMP_fam"/>
</dbReference>
<dbReference type="OrthoDB" id="509138at2759"/>
<keyword evidence="4" id="KW-0732">Signal</keyword>
<dbReference type="Pfam" id="PF10225">
    <property type="entry name" value="NEMP"/>
    <property type="match status" value="1"/>
</dbReference>
<comment type="subcellular location">
    <subcellularLocation>
        <location evidence="1">Nucleus inner membrane</location>
        <topology evidence="1">Multi-pass membrane protein</topology>
        <orientation evidence="1">Nucleoplasmic side</orientation>
    </subcellularLocation>
</comment>
<keyword evidence="6 8" id="KW-0472">Membrane</keyword>
<name>E2BE72_HARSA</name>
<feature type="transmembrane region" description="Helical" evidence="8">
    <location>
        <begin position="83"/>
        <end position="101"/>
    </location>
</feature>
<dbReference type="PANTHER" id="PTHR13598:SF1">
    <property type="entry name" value="AT07567P-RELATED"/>
    <property type="match status" value="1"/>
</dbReference>
<evidence type="ECO:0000256" key="8">
    <source>
        <dbReference type="SAM" id="Phobius"/>
    </source>
</evidence>
<evidence type="ECO:0000313" key="9">
    <source>
        <dbReference type="EMBL" id="EFN86009.1"/>
    </source>
</evidence>
<dbReference type="EMBL" id="GL447756">
    <property type="protein sequence ID" value="EFN86009.1"/>
    <property type="molecule type" value="Genomic_DNA"/>
</dbReference>
<accession>E2BE72</accession>
<comment type="similarity">
    <text evidence="2">Belongs to the NEMP family.</text>
</comment>
<keyword evidence="3 8" id="KW-0812">Transmembrane</keyword>
<gene>
    <name evidence="9" type="ORF">EAI_10684</name>
</gene>
<organism evidence="10">
    <name type="scientific">Harpegnathos saltator</name>
    <name type="common">Jerdon's jumping ant</name>
    <dbReference type="NCBI Taxonomy" id="610380"/>
    <lineage>
        <taxon>Eukaryota</taxon>
        <taxon>Metazoa</taxon>
        <taxon>Ecdysozoa</taxon>
        <taxon>Arthropoda</taxon>
        <taxon>Hexapoda</taxon>
        <taxon>Insecta</taxon>
        <taxon>Pterygota</taxon>
        <taxon>Neoptera</taxon>
        <taxon>Endopterygota</taxon>
        <taxon>Hymenoptera</taxon>
        <taxon>Apocrita</taxon>
        <taxon>Aculeata</taxon>
        <taxon>Formicoidea</taxon>
        <taxon>Formicidae</taxon>
        <taxon>Ponerinae</taxon>
        <taxon>Ponerini</taxon>
        <taxon>Harpegnathos</taxon>
    </lineage>
</organism>
<sequence>MHLDINSEQYTLYYGETPNEIRQKYDQNNTSLTYFDDISILNRSKIKINPFKDTCIGVYLDSSNKSNESKYIMSITETSVDDVIITMMVTGILIFWYAQILSQKPEFYYVCGTLFGVIIFILILIYLAWKLMQKVNFTYLIAAGLMSIFLVNIQLENNQLITEQYGKYITYYILITSLISFAICYRFGPVTNPRTKRITQWFLQV</sequence>
<evidence type="ECO:0000256" key="2">
    <source>
        <dbReference type="ARBA" id="ARBA00005748"/>
    </source>
</evidence>
<feature type="transmembrane region" description="Helical" evidence="8">
    <location>
        <begin position="136"/>
        <end position="154"/>
    </location>
</feature>
<evidence type="ECO:0000256" key="1">
    <source>
        <dbReference type="ARBA" id="ARBA00004575"/>
    </source>
</evidence>
<protein>
    <submittedName>
        <fullName evidence="9">Transmembrane protein 194A</fullName>
    </submittedName>
</protein>